<dbReference type="EC" id="2.6.1.9" evidence="11"/>
<keyword evidence="14" id="KW-1185">Reference proteome</keyword>
<comment type="pathway">
    <text evidence="2 11">Amino-acid biosynthesis; L-histidine biosynthesis; L-histidine from 5-phospho-alpha-D-ribose 1-diphosphate: step 7/9.</text>
</comment>
<evidence type="ECO:0000256" key="6">
    <source>
        <dbReference type="ARBA" id="ARBA00022605"/>
    </source>
</evidence>
<dbReference type="PROSITE" id="PS00599">
    <property type="entry name" value="AA_TRANSFER_CLASS_2"/>
    <property type="match status" value="1"/>
</dbReference>
<dbReference type="EMBL" id="VRYY01000047">
    <property type="protein sequence ID" value="MBG3875886.1"/>
    <property type="molecule type" value="Genomic_DNA"/>
</dbReference>
<evidence type="ECO:0000256" key="4">
    <source>
        <dbReference type="ARBA" id="ARBA00011738"/>
    </source>
</evidence>
<evidence type="ECO:0000256" key="10">
    <source>
        <dbReference type="ARBA" id="ARBA00047481"/>
    </source>
</evidence>
<dbReference type="NCBIfam" id="TIGR01141">
    <property type="entry name" value="hisC"/>
    <property type="match status" value="1"/>
</dbReference>
<dbReference type="RefSeq" id="WP_196608124.1">
    <property type="nucleotide sequence ID" value="NZ_VRYY01000047.1"/>
</dbReference>
<dbReference type="Pfam" id="PF00155">
    <property type="entry name" value="Aminotran_1_2"/>
    <property type="match status" value="1"/>
</dbReference>
<evidence type="ECO:0000313" key="13">
    <source>
        <dbReference type="EMBL" id="MBG3875886.1"/>
    </source>
</evidence>
<dbReference type="InterPro" id="IPR015422">
    <property type="entry name" value="PyrdxlP-dep_Trfase_small"/>
</dbReference>
<keyword evidence="9 11" id="KW-0368">Histidine biosynthesis</keyword>
<accession>A0ABS0J0G6</accession>
<proteinExistence type="inferred from homology"/>
<feature type="domain" description="Aminotransferase class I/classII large" evidence="12">
    <location>
        <begin position="50"/>
        <end position="377"/>
    </location>
</feature>
<evidence type="ECO:0000256" key="3">
    <source>
        <dbReference type="ARBA" id="ARBA00007970"/>
    </source>
</evidence>
<evidence type="ECO:0000256" key="7">
    <source>
        <dbReference type="ARBA" id="ARBA00022679"/>
    </source>
</evidence>
<gene>
    <name evidence="11 13" type="primary">hisC</name>
    <name evidence="13" type="ORF">FVW20_02300</name>
</gene>
<dbReference type="SUPFAM" id="SSF53383">
    <property type="entry name" value="PLP-dependent transferases"/>
    <property type="match status" value="1"/>
</dbReference>
<dbReference type="PANTHER" id="PTHR43643">
    <property type="entry name" value="HISTIDINOL-PHOSPHATE AMINOTRANSFERASE 2"/>
    <property type="match status" value="1"/>
</dbReference>
<dbReference type="Proteomes" id="UP001194469">
    <property type="component" value="Unassembled WGS sequence"/>
</dbReference>
<reference evidence="13 14" key="1">
    <citation type="submission" date="2019-08" db="EMBL/GenBank/DDBJ databases">
        <authorList>
            <person name="Luo N."/>
        </authorList>
    </citation>
    <scope>NUCLEOTIDE SEQUENCE [LARGE SCALE GENOMIC DNA]</scope>
    <source>
        <strain evidence="13 14">NCIMB 9442</strain>
    </source>
</reference>
<dbReference type="GO" id="GO:0004400">
    <property type="term" value="F:histidinol-phosphate transaminase activity"/>
    <property type="evidence" value="ECO:0007669"/>
    <property type="project" value="UniProtKB-EC"/>
</dbReference>
<dbReference type="PANTHER" id="PTHR43643:SF6">
    <property type="entry name" value="HISTIDINOL-PHOSPHATE AMINOTRANSFERASE"/>
    <property type="match status" value="1"/>
</dbReference>
<keyword evidence="5 11" id="KW-0032">Aminotransferase</keyword>
<evidence type="ECO:0000256" key="11">
    <source>
        <dbReference type="HAMAP-Rule" id="MF_01023"/>
    </source>
</evidence>
<keyword evidence="8 11" id="KW-0663">Pyridoxal phosphate</keyword>
<comment type="caution">
    <text evidence="13">The sequence shown here is derived from an EMBL/GenBank/DDBJ whole genome shotgun (WGS) entry which is preliminary data.</text>
</comment>
<comment type="cofactor">
    <cofactor evidence="1 11">
        <name>pyridoxal 5'-phosphate</name>
        <dbReference type="ChEBI" id="CHEBI:597326"/>
    </cofactor>
</comment>
<dbReference type="Gene3D" id="3.90.1150.10">
    <property type="entry name" value="Aspartate Aminotransferase, domain 1"/>
    <property type="match status" value="1"/>
</dbReference>
<dbReference type="Gene3D" id="3.40.640.10">
    <property type="entry name" value="Type I PLP-dependent aspartate aminotransferase-like (Major domain)"/>
    <property type="match status" value="1"/>
</dbReference>
<evidence type="ECO:0000256" key="9">
    <source>
        <dbReference type="ARBA" id="ARBA00023102"/>
    </source>
</evidence>
<dbReference type="CDD" id="cd00609">
    <property type="entry name" value="AAT_like"/>
    <property type="match status" value="1"/>
</dbReference>
<organism evidence="13 14">
    <name type="scientific">Nitratidesulfovibrio oxamicus</name>
    <dbReference type="NCBI Taxonomy" id="32016"/>
    <lineage>
        <taxon>Bacteria</taxon>
        <taxon>Pseudomonadati</taxon>
        <taxon>Thermodesulfobacteriota</taxon>
        <taxon>Desulfovibrionia</taxon>
        <taxon>Desulfovibrionales</taxon>
        <taxon>Desulfovibrionaceae</taxon>
        <taxon>Nitratidesulfovibrio</taxon>
    </lineage>
</organism>
<evidence type="ECO:0000313" key="14">
    <source>
        <dbReference type="Proteomes" id="UP001194469"/>
    </source>
</evidence>
<protein>
    <recommendedName>
        <fullName evidence="11">Histidinol-phosphate aminotransferase</fullName>
        <ecNumber evidence="11">2.6.1.9</ecNumber>
    </recommendedName>
    <alternativeName>
        <fullName evidence="11">Imidazole acetol-phosphate transaminase</fullName>
    </alternativeName>
</protein>
<evidence type="ECO:0000256" key="8">
    <source>
        <dbReference type="ARBA" id="ARBA00022898"/>
    </source>
</evidence>
<comment type="catalytic activity">
    <reaction evidence="10 11">
        <text>L-histidinol phosphate + 2-oxoglutarate = 3-(imidazol-4-yl)-2-oxopropyl phosphate + L-glutamate</text>
        <dbReference type="Rhea" id="RHEA:23744"/>
        <dbReference type="ChEBI" id="CHEBI:16810"/>
        <dbReference type="ChEBI" id="CHEBI:29985"/>
        <dbReference type="ChEBI" id="CHEBI:57766"/>
        <dbReference type="ChEBI" id="CHEBI:57980"/>
        <dbReference type="EC" id="2.6.1.9"/>
    </reaction>
</comment>
<keyword evidence="6 11" id="KW-0028">Amino-acid biosynthesis</keyword>
<feature type="modified residue" description="N6-(pyridoxal phosphate)lysine" evidence="11">
    <location>
        <position position="244"/>
    </location>
</feature>
<sequence length="387" mass="41372">MCADKTASAGAPTGLPLASPSAVRPEVCGFKPYTPGLSIDEIRDRYGLAHVIKLASNENPLGTSPVVQHALRHKANLAFRYAQSGNPRLTSAIAAHHGVPAECVVAGNGSDEIIDLIVRVRAVPGVHNVVAFNPCFSIYELQTRLAGVEFRQAPLAADFSFDWDGLMALVDDATAVVFVTTPDNPSGFCPPVADLERLARALPSGCLLVVDEAYMDFCGDESAHSLLARIEEFPNLAVLRTFSKSFGLAGLRLGYGILPVQLADYLRRVRLPFSVNILAEEAGLAALADDVFRAETLRVTSEGRAALTEGLTALGCHVYPSKANFVMFRPAPACKSAAHLFEELLRRGIIIRPLKSYGLPDLLRVSVGSPDENAAFLKAAGEIMAHA</sequence>
<evidence type="ECO:0000259" key="12">
    <source>
        <dbReference type="Pfam" id="PF00155"/>
    </source>
</evidence>
<dbReference type="InterPro" id="IPR004839">
    <property type="entry name" value="Aminotransferase_I/II_large"/>
</dbReference>
<evidence type="ECO:0000256" key="5">
    <source>
        <dbReference type="ARBA" id="ARBA00022576"/>
    </source>
</evidence>
<dbReference type="InterPro" id="IPR015421">
    <property type="entry name" value="PyrdxlP-dep_Trfase_major"/>
</dbReference>
<keyword evidence="7 11" id="KW-0808">Transferase</keyword>
<name>A0ABS0J0G6_9BACT</name>
<dbReference type="HAMAP" id="MF_01023">
    <property type="entry name" value="HisC_aminotrans_2"/>
    <property type="match status" value="1"/>
</dbReference>
<evidence type="ECO:0000256" key="2">
    <source>
        <dbReference type="ARBA" id="ARBA00005011"/>
    </source>
</evidence>
<comment type="similarity">
    <text evidence="3 11">Belongs to the class-II pyridoxal-phosphate-dependent aminotransferase family. Histidinol-phosphate aminotransferase subfamily.</text>
</comment>
<dbReference type="InterPro" id="IPR050106">
    <property type="entry name" value="HistidinolP_aminotransfase"/>
</dbReference>
<evidence type="ECO:0000256" key="1">
    <source>
        <dbReference type="ARBA" id="ARBA00001933"/>
    </source>
</evidence>
<dbReference type="InterPro" id="IPR005861">
    <property type="entry name" value="HisP_aminotrans"/>
</dbReference>
<dbReference type="InterPro" id="IPR001917">
    <property type="entry name" value="Aminotrans_II_pyridoxalP_BS"/>
</dbReference>
<dbReference type="InterPro" id="IPR015424">
    <property type="entry name" value="PyrdxlP-dep_Trfase"/>
</dbReference>
<comment type="subunit">
    <text evidence="4 11">Homodimer.</text>
</comment>